<comment type="caution">
    <text evidence="3">The sequence shown here is derived from an EMBL/GenBank/DDBJ whole genome shotgun (WGS) entry which is preliminary data.</text>
</comment>
<evidence type="ECO:0000256" key="1">
    <source>
        <dbReference type="ARBA" id="ARBA00007319"/>
    </source>
</evidence>
<dbReference type="InterPro" id="IPR036388">
    <property type="entry name" value="WH-like_DNA-bd_sf"/>
</dbReference>
<accession>A0A250WVZ2</accession>
<dbReference type="STRING" id="1157962.A0A250WVZ2"/>
<dbReference type="NCBIfam" id="TIGR00495">
    <property type="entry name" value="crvDNA_42K"/>
    <property type="match status" value="1"/>
</dbReference>
<dbReference type="FunFam" id="1.10.10.10:FF:000029">
    <property type="entry name" value="Proliferation-associated 2G4, a"/>
    <property type="match status" value="1"/>
</dbReference>
<dbReference type="InterPro" id="IPR004545">
    <property type="entry name" value="PA2G4"/>
</dbReference>
<dbReference type="SUPFAM" id="SSF55920">
    <property type="entry name" value="Creatinase/aminopeptidase"/>
    <property type="match status" value="1"/>
</dbReference>
<dbReference type="Proteomes" id="UP000232323">
    <property type="component" value="Unassembled WGS sequence"/>
</dbReference>
<evidence type="ECO:0000313" key="3">
    <source>
        <dbReference type="EMBL" id="GAX74700.1"/>
    </source>
</evidence>
<dbReference type="InterPro" id="IPR047113">
    <property type="entry name" value="PA2G4/ARX1"/>
</dbReference>
<organism evidence="3 4">
    <name type="scientific">Chlamydomonas eustigma</name>
    <dbReference type="NCBI Taxonomy" id="1157962"/>
    <lineage>
        <taxon>Eukaryota</taxon>
        <taxon>Viridiplantae</taxon>
        <taxon>Chlorophyta</taxon>
        <taxon>core chlorophytes</taxon>
        <taxon>Chlorophyceae</taxon>
        <taxon>CS clade</taxon>
        <taxon>Chlamydomonadales</taxon>
        <taxon>Chlamydomonadaceae</taxon>
        <taxon>Chlamydomonas</taxon>
    </lineage>
</organism>
<dbReference type="OrthoDB" id="5876363at2759"/>
<dbReference type="InterPro" id="IPR000994">
    <property type="entry name" value="Pept_M24"/>
</dbReference>
<dbReference type="Pfam" id="PF00557">
    <property type="entry name" value="Peptidase_M24"/>
    <property type="match status" value="1"/>
</dbReference>
<dbReference type="AlphaFoldDB" id="A0A250WVZ2"/>
<dbReference type="Gene3D" id="1.10.10.10">
    <property type="entry name" value="Winged helix-like DNA-binding domain superfamily/Winged helix DNA-binding domain"/>
    <property type="match status" value="1"/>
</dbReference>
<evidence type="ECO:0000313" key="4">
    <source>
        <dbReference type="Proteomes" id="UP000232323"/>
    </source>
</evidence>
<dbReference type="PANTHER" id="PTHR10804:SF11">
    <property type="entry name" value="PROLIFERATION-ASSOCIATED PROTEIN 2G4"/>
    <property type="match status" value="1"/>
</dbReference>
<dbReference type="CDD" id="cd01089">
    <property type="entry name" value="PA2G4-like"/>
    <property type="match status" value="1"/>
</dbReference>
<name>A0A250WVZ2_9CHLO</name>
<dbReference type="PANTHER" id="PTHR10804">
    <property type="entry name" value="PROTEASE FAMILY M24 METHIONYL AMINOPEPTIDASE, AMINOPEPTIDASE P"/>
    <property type="match status" value="1"/>
</dbReference>
<dbReference type="InterPro" id="IPR001714">
    <property type="entry name" value="Pept_M24_MAP"/>
</dbReference>
<dbReference type="Gene3D" id="3.90.230.10">
    <property type="entry name" value="Creatinase/methionine aminopeptidase superfamily"/>
    <property type="match status" value="1"/>
</dbReference>
<dbReference type="EMBL" id="BEGY01000008">
    <property type="protein sequence ID" value="GAX74700.1"/>
    <property type="molecule type" value="Genomic_DNA"/>
</dbReference>
<keyword evidence="4" id="KW-1185">Reference proteome</keyword>
<dbReference type="InterPro" id="IPR036005">
    <property type="entry name" value="Creatinase/aminopeptidase-like"/>
</dbReference>
<sequence length="386" mass="41450">MSDTSSQAGEKTELDLSNSDVVTKYKAAAEIANKALAAVISECKDGAKIVDLCVCGDNVINVEVEKIFKGKKLEKGSAFPTCVSVNSVVGHFSPVSEDTTAVKSGDIVKIDLGVHIDGFIATQAQTVFVQEAATAPVTGRAADVMSAARTAFDAALRLIRPGKKVSEVAATLQSIAEAYGCNVVEGVMTHQMKQFIIDGNKCVLNKPSPEAKVEEAEFEENEVYAVDIVMSTGEGKPKVLDEKATTVYKRALDVEYNLKLKASRAVFSEVNKRYPTMPFTLRALVEGVDNKDLAKQMRLGMVECLNHQMLQPYPVLHEKPGDLVAQMKGTVLLMPNGSDVVTKAPTQVLETEKKVDADVLALLASSIKTNKKKKKKAEGVAAIEAS</sequence>
<feature type="domain" description="Peptidase M24" evidence="2">
    <location>
        <begin position="24"/>
        <end position="226"/>
    </location>
</feature>
<dbReference type="SUPFAM" id="SSF46785">
    <property type="entry name" value="Winged helix' DNA-binding domain"/>
    <property type="match status" value="1"/>
</dbReference>
<gene>
    <name evidence="3" type="ORF">CEUSTIGMA_g2148.t1</name>
</gene>
<dbReference type="InterPro" id="IPR036390">
    <property type="entry name" value="WH_DNA-bd_sf"/>
</dbReference>
<evidence type="ECO:0000259" key="2">
    <source>
        <dbReference type="Pfam" id="PF00557"/>
    </source>
</evidence>
<protein>
    <recommendedName>
        <fullName evidence="2">Peptidase M24 domain-containing protein</fullName>
    </recommendedName>
</protein>
<comment type="similarity">
    <text evidence="1">Belongs to the peptidase M24 family.</text>
</comment>
<reference evidence="3 4" key="1">
    <citation type="submission" date="2017-08" db="EMBL/GenBank/DDBJ databases">
        <title>Acidophilic green algal genome provides insights into adaptation to an acidic environment.</title>
        <authorList>
            <person name="Hirooka S."/>
            <person name="Hirose Y."/>
            <person name="Kanesaki Y."/>
            <person name="Higuchi S."/>
            <person name="Fujiwara T."/>
            <person name="Onuma R."/>
            <person name="Era A."/>
            <person name="Ohbayashi R."/>
            <person name="Uzuka A."/>
            <person name="Nozaki H."/>
            <person name="Yoshikawa H."/>
            <person name="Miyagishima S.Y."/>
        </authorList>
    </citation>
    <scope>NUCLEOTIDE SEQUENCE [LARGE SCALE GENOMIC DNA]</scope>
    <source>
        <strain evidence="3 4">NIES-2499</strain>
    </source>
</reference>
<proteinExistence type="inferred from homology"/>
<dbReference type="PRINTS" id="PR00599">
    <property type="entry name" value="MAPEPTIDASE"/>
</dbReference>